<dbReference type="InterPro" id="IPR029063">
    <property type="entry name" value="SAM-dependent_MTases_sf"/>
</dbReference>
<evidence type="ECO:0000313" key="6">
    <source>
        <dbReference type="EMBL" id="AVJ26951.1"/>
    </source>
</evidence>
<keyword evidence="7" id="KW-1185">Reference proteome</keyword>
<evidence type="ECO:0000256" key="3">
    <source>
        <dbReference type="ARBA" id="ARBA00022688"/>
    </source>
</evidence>
<keyword evidence="3 5" id="KW-0831">Ubiquinone biosynthesis</keyword>
<dbReference type="PANTHER" id="PTHR43464:SF19">
    <property type="entry name" value="UBIQUINONE BIOSYNTHESIS O-METHYLTRANSFERASE, MITOCHONDRIAL"/>
    <property type="match status" value="1"/>
</dbReference>
<dbReference type="NCBIfam" id="TIGR01983">
    <property type="entry name" value="UbiG"/>
    <property type="match status" value="1"/>
</dbReference>
<keyword evidence="4 5" id="KW-0949">S-adenosyl-L-methionine</keyword>
<dbReference type="AlphaFoldDB" id="A0A2S0I4J6"/>
<dbReference type="PANTHER" id="PTHR43464">
    <property type="entry name" value="METHYLTRANSFERASE"/>
    <property type="match status" value="1"/>
</dbReference>
<comment type="pathway">
    <text evidence="5">Cofactor biosynthesis; ubiquinone biosynthesis.</text>
</comment>
<dbReference type="Proteomes" id="UP000239477">
    <property type="component" value="Chromosome"/>
</dbReference>
<dbReference type="GO" id="GO:0061542">
    <property type="term" value="F:3-demethylubiquinol 3-O-methyltransferase activity"/>
    <property type="evidence" value="ECO:0007669"/>
    <property type="project" value="UniProtKB-UniRule"/>
</dbReference>
<dbReference type="Gene3D" id="3.40.50.150">
    <property type="entry name" value="Vaccinia Virus protein VP39"/>
    <property type="match status" value="1"/>
</dbReference>
<dbReference type="EMBL" id="CP023270">
    <property type="protein sequence ID" value="AVJ26951.1"/>
    <property type="molecule type" value="Genomic_DNA"/>
</dbReference>
<keyword evidence="2 5" id="KW-0808">Transferase</keyword>
<dbReference type="GO" id="GO:0010420">
    <property type="term" value="F:polyprenyldihydroxybenzoate methyltransferase activity"/>
    <property type="evidence" value="ECO:0007669"/>
    <property type="project" value="InterPro"/>
</dbReference>
<sequence length="242" mass="26447">MNTQTHDTAQASVNADQAEIDKFSALASRWWDPESEFKPLHAINPLRLEWIQECAGSLAGRKVLDVGCGGGILSEAMARSGADVTGIDLADKSLKIARLHGLESGVKVEYRKVPVEELAAEQPGQYDVVTCMEMLEHVPDPASIVRACSTLVKPGGWVFFSTLNRNAKSFVFAIIGAEYVLRLLPRGTHTYDQFIKPSELSAAARGAALEPVSMRGMEYNPITQIYSLTSDTSVNYLMATRK</sequence>
<feature type="binding site" evidence="5">
    <location>
        <position position="47"/>
    </location>
    <ligand>
        <name>S-adenosyl-L-methionine</name>
        <dbReference type="ChEBI" id="CHEBI:59789"/>
    </ligand>
</feature>
<name>A0A2S0I4J6_9BURK</name>
<dbReference type="GO" id="GO:0102208">
    <property type="term" value="F:2-polyprenyl-6-hydroxyphenol methylase activity"/>
    <property type="evidence" value="ECO:0007669"/>
    <property type="project" value="UniProtKB-EC"/>
</dbReference>
<evidence type="ECO:0000256" key="1">
    <source>
        <dbReference type="ARBA" id="ARBA00022603"/>
    </source>
</evidence>
<organism evidence="6 7">
    <name type="scientific">Achromobacter spanius</name>
    <dbReference type="NCBI Taxonomy" id="217203"/>
    <lineage>
        <taxon>Bacteria</taxon>
        <taxon>Pseudomonadati</taxon>
        <taxon>Pseudomonadota</taxon>
        <taxon>Betaproteobacteria</taxon>
        <taxon>Burkholderiales</taxon>
        <taxon>Alcaligenaceae</taxon>
        <taxon>Achromobacter</taxon>
    </lineage>
</organism>
<evidence type="ECO:0000313" key="7">
    <source>
        <dbReference type="Proteomes" id="UP000239477"/>
    </source>
</evidence>
<reference evidence="6 7" key="1">
    <citation type="submission" date="2017-09" db="EMBL/GenBank/DDBJ databases">
        <title>Genomic, metabolic, and phenotypic characteristics of bacterial isolates from the natural microbiome of the model nematode Caenorhabditis elegans.</title>
        <authorList>
            <person name="Zimmermann J."/>
            <person name="Obeng N."/>
            <person name="Yang W."/>
            <person name="Obeng O."/>
            <person name="Kissoyan K."/>
            <person name="Pees B."/>
            <person name="Dirksen P."/>
            <person name="Hoppner M."/>
            <person name="Franke A."/>
            <person name="Rosenstiel P."/>
            <person name="Leippe M."/>
            <person name="Dierking K."/>
            <person name="Kaleta C."/>
            <person name="Schulenburg H."/>
        </authorList>
    </citation>
    <scope>NUCLEOTIDE SEQUENCE [LARGE SCALE GENOMIC DNA]</scope>
    <source>
        <strain evidence="6 7">MYb73</strain>
    </source>
</reference>
<evidence type="ECO:0000256" key="2">
    <source>
        <dbReference type="ARBA" id="ARBA00022679"/>
    </source>
</evidence>
<evidence type="ECO:0000256" key="5">
    <source>
        <dbReference type="HAMAP-Rule" id="MF_00472"/>
    </source>
</evidence>
<dbReference type="EC" id="2.1.1.222" evidence="5"/>
<comment type="catalytic activity">
    <reaction evidence="5">
        <text>a 3-demethylubiquinol + S-adenosyl-L-methionine = a ubiquinol + S-adenosyl-L-homocysteine + H(+)</text>
        <dbReference type="Rhea" id="RHEA:44380"/>
        <dbReference type="Rhea" id="RHEA-COMP:9566"/>
        <dbReference type="Rhea" id="RHEA-COMP:10914"/>
        <dbReference type="ChEBI" id="CHEBI:15378"/>
        <dbReference type="ChEBI" id="CHEBI:17976"/>
        <dbReference type="ChEBI" id="CHEBI:57856"/>
        <dbReference type="ChEBI" id="CHEBI:59789"/>
        <dbReference type="ChEBI" id="CHEBI:84422"/>
        <dbReference type="EC" id="2.1.1.64"/>
    </reaction>
</comment>
<dbReference type="UniPathway" id="UPA00232"/>
<comment type="function">
    <text evidence="5">O-methyltransferase that catalyzes the 2 O-methylation steps in the ubiquinone biosynthetic pathway.</text>
</comment>
<dbReference type="SUPFAM" id="SSF53335">
    <property type="entry name" value="S-adenosyl-L-methionine-dependent methyltransferases"/>
    <property type="match status" value="1"/>
</dbReference>
<proteinExistence type="inferred from homology"/>
<feature type="binding site" evidence="5">
    <location>
        <position position="88"/>
    </location>
    <ligand>
        <name>S-adenosyl-L-methionine</name>
        <dbReference type="ChEBI" id="CHEBI:59789"/>
    </ligand>
</feature>
<feature type="binding site" evidence="5">
    <location>
        <position position="67"/>
    </location>
    <ligand>
        <name>S-adenosyl-L-methionine</name>
        <dbReference type="ChEBI" id="CHEBI:59789"/>
    </ligand>
</feature>
<comment type="similarity">
    <text evidence="5">Belongs to the methyltransferase superfamily. UbiG/COQ3 family.</text>
</comment>
<dbReference type="GO" id="GO:0032259">
    <property type="term" value="P:methylation"/>
    <property type="evidence" value="ECO:0007669"/>
    <property type="project" value="UniProtKB-KW"/>
</dbReference>
<dbReference type="CDD" id="cd02440">
    <property type="entry name" value="AdoMet_MTases"/>
    <property type="match status" value="1"/>
</dbReference>
<comment type="catalytic activity">
    <reaction evidence="5">
        <text>a 3-(all-trans-polyprenyl)benzene-1,2-diol + S-adenosyl-L-methionine = a 2-methoxy-6-(all-trans-polyprenyl)phenol + S-adenosyl-L-homocysteine + H(+)</text>
        <dbReference type="Rhea" id="RHEA:31411"/>
        <dbReference type="Rhea" id="RHEA-COMP:9550"/>
        <dbReference type="Rhea" id="RHEA-COMP:9551"/>
        <dbReference type="ChEBI" id="CHEBI:15378"/>
        <dbReference type="ChEBI" id="CHEBI:57856"/>
        <dbReference type="ChEBI" id="CHEBI:59789"/>
        <dbReference type="ChEBI" id="CHEBI:62729"/>
        <dbReference type="ChEBI" id="CHEBI:62731"/>
        <dbReference type="EC" id="2.1.1.222"/>
    </reaction>
</comment>
<dbReference type="InterPro" id="IPR010233">
    <property type="entry name" value="UbiG_MeTrfase"/>
</dbReference>
<dbReference type="EC" id="2.1.1.64" evidence="5"/>
<accession>A0A2S0I4J6</accession>
<dbReference type="FunFam" id="3.40.50.150:FF:000028">
    <property type="entry name" value="Ubiquinone biosynthesis O-methyltransferase"/>
    <property type="match status" value="1"/>
</dbReference>
<feature type="binding site" evidence="5">
    <location>
        <position position="132"/>
    </location>
    <ligand>
        <name>S-adenosyl-L-methionine</name>
        <dbReference type="ChEBI" id="CHEBI:59789"/>
    </ligand>
</feature>
<dbReference type="HAMAP" id="MF_00472">
    <property type="entry name" value="UbiG"/>
    <property type="match status" value="1"/>
</dbReference>
<dbReference type="RefSeq" id="WP_105237922.1">
    <property type="nucleotide sequence ID" value="NZ_CP023270.1"/>
</dbReference>
<keyword evidence="1 5" id="KW-0489">Methyltransferase</keyword>
<dbReference type="OrthoDB" id="9801538at2"/>
<gene>
    <name evidence="5" type="primary">ubiG</name>
    <name evidence="6" type="ORF">CLM73_07335</name>
</gene>
<evidence type="ECO:0000256" key="4">
    <source>
        <dbReference type="ARBA" id="ARBA00022691"/>
    </source>
</evidence>
<protein>
    <recommendedName>
        <fullName evidence="5">Ubiquinone biosynthesis O-methyltransferase</fullName>
    </recommendedName>
    <alternativeName>
        <fullName evidence="5">2-polyprenyl-6-hydroxyphenol methylase</fullName>
        <ecNumber evidence="5">2.1.1.222</ecNumber>
    </alternativeName>
    <alternativeName>
        <fullName evidence="5">3-demethylubiquinone 3-O-methyltransferase</fullName>
        <ecNumber evidence="5">2.1.1.64</ecNumber>
    </alternativeName>
</protein>
<dbReference type="Pfam" id="PF13489">
    <property type="entry name" value="Methyltransf_23"/>
    <property type="match status" value="1"/>
</dbReference>